<gene>
    <name evidence="3" type="ORF">B0T16DRAFT_389070</name>
</gene>
<protein>
    <submittedName>
        <fullName evidence="3">Uncharacterized protein</fullName>
    </submittedName>
</protein>
<dbReference type="SUPFAM" id="SSF56801">
    <property type="entry name" value="Acetyl-CoA synthetase-like"/>
    <property type="match status" value="1"/>
</dbReference>
<feature type="domain" description="AMP-binding enzyme C-terminal" evidence="2">
    <location>
        <begin position="470"/>
        <end position="552"/>
    </location>
</feature>
<reference evidence="3" key="1">
    <citation type="submission" date="2023-06" db="EMBL/GenBank/DDBJ databases">
        <title>Genome-scale phylogeny and comparative genomics of the fungal order Sordariales.</title>
        <authorList>
            <consortium name="Lawrence Berkeley National Laboratory"/>
            <person name="Hensen N."/>
            <person name="Bonometti L."/>
            <person name="Westerberg I."/>
            <person name="Brannstrom I.O."/>
            <person name="Guillou S."/>
            <person name="Cros-Aarteil S."/>
            <person name="Calhoun S."/>
            <person name="Haridas S."/>
            <person name="Kuo A."/>
            <person name="Mondo S."/>
            <person name="Pangilinan J."/>
            <person name="Riley R."/>
            <person name="Labutti K."/>
            <person name="Andreopoulos B."/>
            <person name="Lipzen A."/>
            <person name="Chen C."/>
            <person name="Yanf M."/>
            <person name="Daum C."/>
            <person name="Ng V."/>
            <person name="Clum A."/>
            <person name="Steindorff A."/>
            <person name="Ohm R."/>
            <person name="Martin F."/>
            <person name="Silar P."/>
            <person name="Natvig D."/>
            <person name="Lalanne C."/>
            <person name="Gautier V."/>
            <person name="Ament-Velasquez S.L."/>
            <person name="Kruys A."/>
            <person name="Hutchinson M.I."/>
            <person name="Powell A.J."/>
            <person name="Barry K."/>
            <person name="Miller A.N."/>
            <person name="Grigoriev I.V."/>
            <person name="Debuchy R."/>
            <person name="Gladieux P."/>
            <person name="Thoren M.H."/>
            <person name="Johannesson H."/>
        </authorList>
    </citation>
    <scope>NUCLEOTIDE SEQUENCE</scope>
    <source>
        <strain evidence="3">SMH2532-1</strain>
    </source>
</reference>
<dbReference type="InterPro" id="IPR045851">
    <property type="entry name" value="AMP-bd_C_sf"/>
</dbReference>
<comment type="caution">
    <text evidence="3">The sequence shown here is derived from an EMBL/GenBank/DDBJ whole genome shotgun (WGS) entry which is preliminary data.</text>
</comment>
<dbReference type="PANTHER" id="PTHR43201:SF6">
    <property type="entry name" value="ACYL COA SYNTHETASE (EUROFUNG)"/>
    <property type="match status" value="1"/>
</dbReference>
<dbReference type="GO" id="GO:0031956">
    <property type="term" value="F:medium-chain fatty acid-CoA ligase activity"/>
    <property type="evidence" value="ECO:0007669"/>
    <property type="project" value="TreeGrafter"/>
</dbReference>
<dbReference type="Pfam" id="PF00501">
    <property type="entry name" value="AMP-binding"/>
    <property type="match status" value="1"/>
</dbReference>
<dbReference type="Pfam" id="PF13193">
    <property type="entry name" value="AMP-binding_C"/>
    <property type="match status" value="1"/>
</dbReference>
<dbReference type="Gene3D" id="3.30.300.30">
    <property type="match status" value="1"/>
</dbReference>
<dbReference type="InterPro" id="IPR042099">
    <property type="entry name" value="ANL_N_sf"/>
</dbReference>
<dbReference type="GO" id="GO:0006631">
    <property type="term" value="P:fatty acid metabolic process"/>
    <property type="evidence" value="ECO:0007669"/>
    <property type="project" value="TreeGrafter"/>
</dbReference>
<dbReference type="InterPro" id="IPR000873">
    <property type="entry name" value="AMP-dep_synth/lig_dom"/>
</dbReference>
<dbReference type="PANTHER" id="PTHR43201">
    <property type="entry name" value="ACYL-COA SYNTHETASE"/>
    <property type="match status" value="1"/>
</dbReference>
<evidence type="ECO:0000313" key="3">
    <source>
        <dbReference type="EMBL" id="KAK0648913.1"/>
    </source>
</evidence>
<name>A0AA39YA85_9PEZI</name>
<evidence type="ECO:0000259" key="1">
    <source>
        <dbReference type="Pfam" id="PF00501"/>
    </source>
</evidence>
<dbReference type="InterPro" id="IPR025110">
    <property type="entry name" value="AMP-bd_C"/>
</dbReference>
<evidence type="ECO:0000313" key="4">
    <source>
        <dbReference type="Proteomes" id="UP001174936"/>
    </source>
</evidence>
<accession>A0AA39YA85</accession>
<proteinExistence type="predicted"/>
<dbReference type="PROSITE" id="PS00455">
    <property type="entry name" value="AMP_BINDING"/>
    <property type="match status" value="1"/>
</dbReference>
<evidence type="ECO:0000259" key="2">
    <source>
        <dbReference type="Pfam" id="PF13193"/>
    </source>
</evidence>
<feature type="domain" description="AMP-dependent synthetase/ligase" evidence="1">
    <location>
        <begin position="46"/>
        <end position="415"/>
    </location>
</feature>
<dbReference type="Proteomes" id="UP001174936">
    <property type="component" value="Unassembled WGS sequence"/>
</dbReference>
<dbReference type="Gene3D" id="3.40.50.12780">
    <property type="entry name" value="N-terminal domain of ligase-like"/>
    <property type="match status" value="1"/>
</dbReference>
<dbReference type="AlphaFoldDB" id="A0AA39YA85"/>
<keyword evidence="4" id="KW-1185">Reference proteome</keyword>
<organism evidence="3 4">
    <name type="scientific">Cercophora newfieldiana</name>
    <dbReference type="NCBI Taxonomy" id="92897"/>
    <lineage>
        <taxon>Eukaryota</taxon>
        <taxon>Fungi</taxon>
        <taxon>Dikarya</taxon>
        <taxon>Ascomycota</taxon>
        <taxon>Pezizomycotina</taxon>
        <taxon>Sordariomycetes</taxon>
        <taxon>Sordariomycetidae</taxon>
        <taxon>Sordariales</taxon>
        <taxon>Lasiosphaeriaceae</taxon>
        <taxon>Cercophora</taxon>
    </lineage>
</organism>
<dbReference type="InterPro" id="IPR020845">
    <property type="entry name" value="AMP-binding_CS"/>
</dbReference>
<dbReference type="EMBL" id="JAULSV010000003">
    <property type="protein sequence ID" value="KAK0648913.1"/>
    <property type="molecule type" value="Genomic_DNA"/>
</dbReference>
<sequence length="575" mass="62561">MAAPVQNIEDGIVVPQPQRLSILHGPTDMPLVDLTLGEVLDLQCLHYGTHEALVIPWTGARWTYNELDHQSRLVAKALLGMGIGVGDRVGIMAGNCEQYAAVFFGATRIGAILVILNNTYTSTEAQYALDFSDCKILFTTKRIGRLDNTPLLAHLASRTDHPLKVFLLRGDGNTYDALLAAGARITTARLHAAERKVLPHLVCNLQFTSGTTGLPKAAMLTHHNIVNNARFIGDRMRLTPLDTLCCPPPLFHCFGLVLGLLSVLTHGAKIVYPAEIFDAPATLSAIIAEQCTAVHGVPAMFDTLLALPEAKSLSAADLHLRTGIIAGAPVPRHLMELLVSKLGMTEFTSSYGLTEASPTCFNAFTDDPVSVRLTTVGTLMPHAHAKIVDRDGCVVPLGQKGELCIGGYQLQAGYWNNSEKTAEVMVRDASGVLWLHTGDEAVFDERGYCSITGRFKDIIIRGGENIYPLEIEERLVAHPAISMAVVVGLKDAHYGEAVGAFLALEGRHKRPENKDVAEWVRRQLGRHKSPTHIFWLGHDGVPADVPLTGSGKVRKFEMAQLGNQLLEQERKKSKL</sequence>